<feature type="compositionally biased region" description="Acidic residues" evidence="7">
    <location>
        <begin position="256"/>
        <end position="272"/>
    </location>
</feature>
<keyword evidence="1 6" id="KW-0963">Cytoplasm</keyword>
<dbReference type="Pfam" id="PF04068">
    <property type="entry name" value="Fer4_RLI"/>
    <property type="match status" value="1"/>
</dbReference>
<dbReference type="GO" id="GO:0005634">
    <property type="term" value="C:nucleus"/>
    <property type="evidence" value="ECO:0007669"/>
    <property type="project" value="UniProtKB-SubCell"/>
</dbReference>
<feature type="domain" description="16S/18S rRNA aminocarboxypropyltransferase Tsr3 C-terminal" evidence="8">
    <location>
        <begin position="95"/>
        <end position="221"/>
    </location>
</feature>
<comment type="similarity">
    <text evidence="6">Belongs to the TDD superfamily. TSR3 family.</text>
</comment>
<dbReference type="PANTHER" id="PTHR20426:SF0">
    <property type="entry name" value="18S RRNA AMINOCARBOXYPROPYLTRANSFERASE"/>
    <property type="match status" value="1"/>
</dbReference>
<evidence type="ECO:0000313" key="11">
    <source>
        <dbReference type="Proteomes" id="UP000800082"/>
    </source>
</evidence>
<keyword evidence="5 6" id="KW-0949">S-adenosyl-L-methionine</keyword>
<evidence type="ECO:0000259" key="9">
    <source>
        <dbReference type="Pfam" id="PF04068"/>
    </source>
</evidence>
<dbReference type="HAMAP" id="MF_01116">
    <property type="entry name" value="TSR3"/>
    <property type="match status" value="1"/>
</dbReference>
<dbReference type="InterPro" id="IPR022968">
    <property type="entry name" value="Tsr3-like"/>
</dbReference>
<feature type="domain" description="RNase L inhibitor RLI-like possible metal-binding" evidence="9">
    <location>
        <begin position="58"/>
        <end position="91"/>
    </location>
</feature>
<feature type="compositionally biased region" description="Polar residues" evidence="7">
    <location>
        <begin position="357"/>
        <end position="369"/>
    </location>
</feature>
<feature type="binding site" evidence="6">
    <location>
        <position position="159"/>
    </location>
    <ligand>
        <name>S-adenosyl-L-methionine</name>
        <dbReference type="ChEBI" id="CHEBI:59789"/>
    </ligand>
</feature>
<accession>A0A6A5RK88</accession>
<evidence type="ECO:0000256" key="6">
    <source>
        <dbReference type="HAMAP-Rule" id="MF_03146"/>
    </source>
</evidence>
<feature type="region of interest" description="Disordered" evidence="7">
    <location>
        <begin position="231"/>
        <end position="395"/>
    </location>
</feature>
<sequence length="395" mass="44384">MVRHKKDFKSNNKYSARGGRGRGGKPVGAGPPRPRRDSESESENSDAENPRPRKPEFKAACWDLGHCDAKRCSGKRLMRLGMMRELHVGQKFAGVVVSPKGKKIVSREDKELLDQYGAAVVEASWNRIDEVPFGKIGGKCERLLPYLVAANPTNYGKPWRLNCVEALAACFYICGHSDWAEDILSTFSYGRAFLDINAALLKRYEACENEEQIKKAEEAWLAKIEQEFEQARAEKEDGAEDDVWAGGNQNRRIIDESDEDEDDEEDEDEDEVDPRNPYDLPPSDDEEEMAELRRRVLASKPFANPSKNNDEDEEDSKKAPERIPRTEPAPKQEADEKSDVSNDDGGDDDEFDAFMNAQPTTDRTGITGKQRQKALDKQTATFSSGKVNAPSRQGY</sequence>
<dbReference type="GO" id="GO:0005737">
    <property type="term" value="C:cytoplasm"/>
    <property type="evidence" value="ECO:0007669"/>
    <property type="project" value="UniProtKB-SubCell"/>
</dbReference>
<evidence type="ECO:0000256" key="3">
    <source>
        <dbReference type="ARBA" id="ARBA00022552"/>
    </source>
</evidence>
<reference evidence="10" key="1">
    <citation type="journal article" date="2020" name="Stud. Mycol.">
        <title>101 Dothideomycetes genomes: a test case for predicting lifestyles and emergence of pathogens.</title>
        <authorList>
            <person name="Haridas S."/>
            <person name="Albert R."/>
            <person name="Binder M."/>
            <person name="Bloem J."/>
            <person name="Labutti K."/>
            <person name="Salamov A."/>
            <person name="Andreopoulos B."/>
            <person name="Baker S."/>
            <person name="Barry K."/>
            <person name="Bills G."/>
            <person name="Bluhm B."/>
            <person name="Cannon C."/>
            <person name="Castanera R."/>
            <person name="Culley D."/>
            <person name="Daum C."/>
            <person name="Ezra D."/>
            <person name="Gonzalez J."/>
            <person name="Henrissat B."/>
            <person name="Kuo A."/>
            <person name="Liang C."/>
            <person name="Lipzen A."/>
            <person name="Lutzoni F."/>
            <person name="Magnuson J."/>
            <person name="Mondo S."/>
            <person name="Nolan M."/>
            <person name="Ohm R."/>
            <person name="Pangilinan J."/>
            <person name="Park H.-J."/>
            <person name="Ramirez L."/>
            <person name="Alfaro M."/>
            <person name="Sun H."/>
            <person name="Tritt A."/>
            <person name="Yoshinaga Y."/>
            <person name="Zwiers L.-H."/>
            <person name="Turgeon B."/>
            <person name="Goodwin S."/>
            <person name="Spatafora J."/>
            <person name="Crous P."/>
            <person name="Grigoriev I."/>
        </authorList>
    </citation>
    <scope>NUCLEOTIDE SEQUENCE</scope>
    <source>
        <strain evidence="10">CBS 183.55</strain>
    </source>
</reference>
<dbReference type="PANTHER" id="PTHR20426">
    <property type="entry name" value="RIBOSOME BIOGENESIS PROTEIN TSR3 HOMOLOG"/>
    <property type="match status" value="1"/>
</dbReference>
<keyword evidence="6" id="KW-0539">Nucleus</keyword>
<dbReference type="GO" id="GO:0106388">
    <property type="term" value="F:rRNA small subunit aminocarboxypropyltransferase activity"/>
    <property type="evidence" value="ECO:0007669"/>
    <property type="project" value="UniProtKB-EC"/>
</dbReference>
<organism evidence="10 11">
    <name type="scientific">Didymella exigua CBS 183.55</name>
    <dbReference type="NCBI Taxonomy" id="1150837"/>
    <lineage>
        <taxon>Eukaryota</taxon>
        <taxon>Fungi</taxon>
        <taxon>Dikarya</taxon>
        <taxon>Ascomycota</taxon>
        <taxon>Pezizomycotina</taxon>
        <taxon>Dothideomycetes</taxon>
        <taxon>Pleosporomycetidae</taxon>
        <taxon>Pleosporales</taxon>
        <taxon>Pleosporineae</taxon>
        <taxon>Didymellaceae</taxon>
        <taxon>Didymella</taxon>
    </lineage>
</organism>
<feature type="region of interest" description="Disordered" evidence="7">
    <location>
        <begin position="1"/>
        <end position="54"/>
    </location>
</feature>
<evidence type="ECO:0000256" key="2">
    <source>
        <dbReference type="ARBA" id="ARBA00022517"/>
    </source>
</evidence>
<evidence type="ECO:0000259" key="8">
    <source>
        <dbReference type="Pfam" id="PF04034"/>
    </source>
</evidence>
<feature type="compositionally biased region" description="Basic and acidic residues" evidence="7">
    <location>
        <begin position="315"/>
        <end position="340"/>
    </location>
</feature>
<evidence type="ECO:0000256" key="1">
    <source>
        <dbReference type="ARBA" id="ARBA00022490"/>
    </source>
</evidence>
<dbReference type="OrthoDB" id="10262062at2759"/>
<dbReference type="GO" id="GO:0000455">
    <property type="term" value="P:enzyme-directed rRNA pseudouridine synthesis"/>
    <property type="evidence" value="ECO:0007669"/>
    <property type="project" value="UniProtKB-UniRule"/>
</dbReference>
<comment type="function">
    <text evidence="6">Aminocarboxypropyltransferase that catalyzes the aminocarboxypropyl transfer on pseudouridine at position 1191 (Psi1191) in 18S rRNA. It constitutes the last step in biosynthesis of the hypermodified N1-methyl-N3-(3-amino-3-carboxypropyl) pseudouridine (m1acp3-Psi) conserved in eukaryotic 18S rRNA.</text>
</comment>
<comment type="catalytic activity">
    <reaction evidence="6">
        <text>N(1)-methylpseudouridine(1191) in yeast 18S rRNA + S-adenosyl-L-methionine = N(1)-methyl-N(3)-[(3S)-3-amino-3-carboxypropyl]pseudouridine(1191) in yeast 18S rRNA + S-methyl-5'-thioadenosine + H(+)</text>
        <dbReference type="Rhea" id="RHEA:63300"/>
        <dbReference type="Rhea" id="RHEA-COMP:13852"/>
        <dbReference type="Rhea" id="RHEA-COMP:16309"/>
        <dbReference type="ChEBI" id="CHEBI:15378"/>
        <dbReference type="ChEBI" id="CHEBI:17509"/>
        <dbReference type="ChEBI" id="CHEBI:59789"/>
        <dbReference type="ChEBI" id="CHEBI:74890"/>
        <dbReference type="ChEBI" id="CHEBI:146234"/>
    </reaction>
</comment>
<feature type="compositionally biased region" description="Polar residues" evidence="7">
    <location>
        <begin position="378"/>
        <end position="395"/>
    </location>
</feature>
<keyword evidence="11" id="KW-1185">Reference proteome</keyword>
<dbReference type="EC" id="2.5.1.157" evidence="6"/>
<dbReference type="InterPro" id="IPR007209">
    <property type="entry name" value="RNaseL-inhib-like_metal-bd_dom"/>
</dbReference>
<comment type="subcellular location">
    <subcellularLocation>
        <location evidence="6">Cytoplasm</location>
    </subcellularLocation>
    <subcellularLocation>
        <location evidence="6">Nucleus</location>
    </subcellularLocation>
</comment>
<dbReference type="EMBL" id="ML978967">
    <property type="protein sequence ID" value="KAF1928831.1"/>
    <property type="molecule type" value="Genomic_DNA"/>
</dbReference>
<feature type="binding site" evidence="6">
    <location>
        <position position="73"/>
    </location>
    <ligand>
        <name>S-adenosyl-L-methionine</name>
        <dbReference type="ChEBI" id="CHEBI:59789"/>
    </ligand>
</feature>
<evidence type="ECO:0000256" key="5">
    <source>
        <dbReference type="ARBA" id="ARBA00022691"/>
    </source>
</evidence>
<proteinExistence type="inferred from homology"/>
<keyword evidence="3 6" id="KW-0698">rRNA processing</keyword>
<dbReference type="Proteomes" id="UP000800082">
    <property type="component" value="Unassembled WGS sequence"/>
</dbReference>
<feature type="binding site" evidence="6">
    <location>
        <position position="121"/>
    </location>
    <ligand>
        <name>S-adenosyl-L-methionine</name>
        <dbReference type="ChEBI" id="CHEBI:59789"/>
    </ligand>
</feature>
<comment type="catalytic activity">
    <reaction evidence="6">
        <text>an N(1)-methylpseudouridine in rRNA + S-adenosyl-L-methionine = N(1)-methyl-N(3)-[(3S)-3-amino-3-carboxypropyl]pseudouridine in rRNA + S-methyl-5'-thioadenosine + H(+)</text>
        <dbReference type="Rhea" id="RHEA:63296"/>
        <dbReference type="Rhea" id="RHEA-COMP:11634"/>
        <dbReference type="Rhea" id="RHEA-COMP:16310"/>
        <dbReference type="ChEBI" id="CHEBI:15378"/>
        <dbReference type="ChEBI" id="CHEBI:17509"/>
        <dbReference type="ChEBI" id="CHEBI:59789"/>
        <dbReference type="ChEBI" id="CHEBI:74890"/>
        <dbReference type="ChEBI" id="CHEBI:146234"/>
        <dbReference type="EC" id="2.5.1.157"/>
    </reaction>
</comment>
<evidence type="ECO:0000313" key="10">
    <source>
        <dbReference type="EMBL" id="KAF1928831.1"/>
    </source>
</evidence>
<dbReference type="GO" id="GO:0030490">
    <property type="term" value="P:maturation of SSU-rRNA"/>
    <property type="evidence" value="ECO:0007669"/>
    <property type="project" value="TreeGrafter"/>
</dbReference>
<name>A0A6A5RK88_9PLEO</name>
<evidence type="ECO:0000256" key="4">
    <source>
        <dbReference type="ARBA" id="ARBA00022679"/>
    </source>
</evidence>
<keyword evidence="4 6" id="KW-0808">Transferase</keyword>
<protein>
    <recommendedName>
        <fullName evidence="6">18S rRNA aminocarboxypropyltransferase</fullName>
        <ecNumber evidence="6">2.5.1.157</ecNumber>
    </recommendedName>
</protein>
<feature type="binding site" evidence="6">
    <location>
        <position position="144"/>
    </location>
    <ligand>
        <name>S-adenosyl-L-methionine</name>
        <dbReference type="ChEBI" id="CHEBI:59789"/>
    </ligand>
</feature>
<dbReference type="AlphaFoldDB" id="A0A6A5RK88"/>
<keyword evidence="2 6" id="KW-0690">Ribosome biogenesis</keyword>
<gene>
    <name evidence="6" type="primary">TSR3</name>
    <name evidence="10" type="ORF">M421DRAFT_61707</name>
</gene>
<evidence type="ECO:0000256" key="7">
    <source>
        <dbReference type="SAM" id="MobiDB-lite"/>
    </source>
</evidence>
<feature type="compositionally biased region" description="Acidic residues" evidence="7">
    <location>
        <begin position="341"/>
        <end position="352"/>
    </location>
</feature>
<dbReference type="InterPro" id="IPR007177">
    <property type="entry name" value="Tsr3_C"/>
</dbReference>
<dbReference type="GO" id="GO:1904047">
    <property type="term" value="F:S-adenosyl-L-methionine binding"/>
    <property type="evidence" value="ECO:0007669"/>
    <property type="project" value="UniProtKB-UniRule"/>
</dbReference>
<dbReference type="Pfam" id="PF04034">
    <property type="entry name" value="Ribo_biogen_C"/>
    <property type="match status" value="1"/>
</dbReference>